<dbReference type="InterPro" id="IPR013520">
    <property type="entry name" value="Ribonucl_H"/>
</dbReference>
<dbReference type="GO" id="GO:0000289">
    <property type="term" value="P:nuclear-transcribed mRNA poly(A) tail shortening"/>
    <property type="evidence" value="ECO:0007669"/>
    <property type="project" value="TreeGrafter"/>
</dbReference>
<keyword evidence="3" id="KW-0853">WD repeat</keyword>
<dbReference type="SUPFAM" id="SSF54001">
    <property type="entry name" value="Cysteine proteinases"/>
    <property type="match status" value="1"/>
</dbReference>
<dbReference type="Pfam" id="PF13423">
    <property type="entry name" value="UCH_1"/>
    <property type="match status" value="1"/>
</dbReference>
<feature type="domain" description="USP" evidence="10">
    <location>
        <begin position="485"/>
        <end position="838"/>
    </location>
</feature>
<dbReference type="InterPro" id="IPR050785">
    <property type="entry name" value="PAN2-PAN3_catalytic_subunit"/>
</dbReference>
<dbReference type="InterPro" id="IPR012337">
    <property type="entry name" value="RNaseH-like_sf"/>
</dbReference>
<dbReference type="GO" id="GO:0006397">
    <property type="term" value="P:mRNA processing"/>
    <property type="evidence" value="ECO:0007669"/>
    <property type="project" value="UniProtKB-KW"/>
</dbReference>
<dbReference type="OrthoDB" id="16516at2759"/>
<dbReference type="STRING" id="329046.A0A1Y2CXV9"/>
<evidence type="ECO:0000256" key="4">
    <source>
        <dbReference type="ARBA" id="ARBA00022664"/>
    </source>
</evidence>
<organism evidence="11 12">
    <name type="scientific">Rhizoclosmatium globosum</name>
    <dbReference type="NCBI Taxonomy" id="329046"/>
    <lineage>
        <taxon>Eukaryota</taxon>
        <taxon>Fungi</taxon>
        <taxon>Fungi incertae sedis</taxon>
        <taxon>Chytridiomycota</taxon>
        <taxon>Chytridiomycota incertae sedis</taxon>
        <taxon>Chytridiomycetes</taxon>
        <taxon>Chytridiales</taxon>
        <taxon>Chytriomycetaceae</taxon>
        <taxon>Rhizoclosmatium</taxon>
    </lineage>
</organism>
<dbReference type="Pfam" id="PF20770">
    <property type="entry name" value="PAN2_N"/>
    <property type="match status" value="1"/>
</dbReference>
<dbReference type="CDD" id="cd06143">
    <property type="entry name" value="PAN2_exo"/>
    <property type="match status" value="1"/>
</dbReference>
<evidence type="ECO:0000256" key="9">
    <source>
        <dbReference type="SAM" id="MobiDB-lite"/>
    </source>
</evidence>
<dbReference type="InterPro" id="IPR048841">
    <property type="entry name" value="PAN2_N"/>
</dbReference>
<evidence type="ECO:0000256" key="5">
    <source>
        <dbReference type="ARBA" id="ARBA00022722"/>
    </source>
</evidence>
<dbReference type="GO" id="GO:0031251">
    <property type="term" value="C:PAN complex"/>
    <property type="evidence" value="ECO:0007669"/>
    <property type="project" value="TreeGrafter"/>
</dbReference>
<accession>A0A1Y2CXV9</accession>
<evidence type="ECO:0000256" key="8">
    <source>
        <dbReference type="ARBA" id="ARBA00022839"/>
    </source>
</evidence>
<feature type="compositionally biased region" description="Basic and acidic residues" evidence="9">
    <location>
        <begin position="409"/>
        <end position="425"/>
    </location>
</feature>
<evidence type="ECO:0000313" key="11">
    <source>
        <dbReference type="EMBL" id="ORY51863.1"/>
    </source>
</evidence>
<reference evidence="11 12" key="1">
    <citation type="submission" date="2016-07" db="EMBL/GenBank/DDBJ databases">
        <title>Pervasive Adenine N6-methylation of Active Genes in Fungi.</title>
        <authorList>
            <consortium name="DOE Joint Genome Institute"/>
            <person name="Mondo S.J."/>
            <person name="Dannebaum R.O."/>
            <person name="Kuo R.C."/>
            <person name="Labutti K."/>
            <person name="Haridas S."/>
            <person name="Kuo A."/>
            <person name="Salamov A."/>
            <person name="Ahrendt S.R."/>
            <person name="Lipzen A."/>
            <person name="Sullivan W."/>
            <person name="Andreopoulos W.B."/>
            <person name="Clum A."/>
            <person name="Lindquist E."/>
            <person name="Daum C."/>
            <person name="Ramamoorthy G.K."/>
            <person name="Gryganskyi A."/>
            <person name="Culley D."/>
            <person name="Magnuson J.K."/>
            <person name="James T.Y."/>
            <person name="O'Malley M.A."/>
            <person name="Stajich J.E."/>
            <person name="Spatafora J.W."/>
            <person name="Visel A."/>
            <person name="Grigoriev I.V."/>
        </authorList>
    </citation>
    <scope>NUCLEOTIDE SEQUENCE [LARGE SCALE GENOMIC DNA]</scope>
    <source>
        <strain evidence="11 12">JEL800</strain>
    </source>
</reference>
<dbReference type="GO" id="GO:0003676">
    <property type="term" value="F:nucleic acid binding"/>
    <property type="evidence" value="ECO:0007669"/>
    <property type="project" value="InterPro"/>
</dbReference>
<dbReference type="Pfam" id="PF00929">
    <property type="entry name" value="RNase_T"/>
    <property type="match status" value="1"/>
</dbReference>
<keyword evidence="12" id="KW-1185">Reference proteome</keyword>
<sequence length="1099" mass="121270">MNRVGIVDTLTTITTSHFDYCEALIWIGTETGRVLSLLPPTLALHTSGYAANTAIRQLLTTDKGLIVLSDFSVSLRARHSLSPIWSISPSGSDSFLSMVISDSDVLISTTYGALLCVGLRSGTVLRSYGIADSQQPGYVAIKNLKGTLCCATAAGVIHFRDLRVQGARVVARMEAHSGLVGDMDVNQQGTSLATTGYSLKGSQMLPDLSLKLFDIRTPTYPKPSISATPPDSAPSFVRFGVGPGGKNMLGCQATGQVFSWDMSGVVSEGFQTDLDGYMIGIDYCSTGDYFSVTSSGGTVSLWTEKKDDSAQVNAYERESLTVDPLPEIIRVDDNSPLSLVGMPYYTSKLLSATWSPQLTFEVGQPPARIPKEVLADVKKSDFVGYARNPGIGSRRNQTQRSVLMETVRKAEDGPKFRSEQEREGLMSKGGKLIGRGGARDSPILEASSTFVNSSIPKPYRQVQIKYSKFGVEDFDFGFYNKTPYSGLETHIKNSYCNSMLQLLFFTIPLREVAKSHIGKICPKPNCLLCELGFLFRMLEDGKGANCQATNFLYAFGKVPQAGALGLFEHDVTIATGSSAGTDNSFSVMMHGFHRFILETISSEAGGGSDLLIGHPDQGNSTLVQQIMGLQVKNVSSCQGCKKEEGRDTVQFVVDVAFKLKSDEKIPVDSLLPKFGILLQDNLQKETSAKAWCSHCNKYQMMTQNKIVKNLPNYISLNLKMNLGDEVESLMEGRQDWIPMRIALVLHGKTLTVFELDKDAFSVDEYDGAEIAIYDLKSVISEVKNDSDSGKSHLVSHIYADEQSEWILFNDFSVQPITPVEVTQFSKWKLPVVLQYTRVDAASLIDLNKLAVKKSLESLMVKNPVINRRRDLAISYLPLKLSEFPLKKGFIVAIDAEFVSLQKEETEIRSDGSRSTILPSKLGLARVSVLRGEDGPLDGVPFIDDYIAIQDTIVDYLTEFSGINLGDLDPSCSTRPLVPLKVAYQKLRYLVDIGCIFVGHGLKKDFRTINIIVPPEQIIDTVDIFFIKERQRKLSLRFLSWSLLNKDIQQTTHDSVEDARAALQLYKKYLSLVEDGVFEEVLEDIYKEGRRVNFTVTGNK</sequence>
<dbReference type="FunFam" id="3.30.420.10:FF:000028">
    <property type="entry name" value="PAN2-PAN3 deadenylation complex catalytic subunit PAN2"/>
    <property type="match status" value="1"/>
</dbReference>
<comment type="caution">
    <text evidence="11">The sequence shown here is derived from an EMBL/GenBank/DDBJ whole genome shotgun (WGS) entry which is preliminary data.</text>
</comment>
<keyword evidence="6" id="KW-0479">Metal-binding</keyword>
<protein>
    <submittedName>
        <fullName evidence="11">Cysteine proteinase</fullName>
    </submittedName>
</protein>
<dbReference type="SUPFAM" id="SSF53098">
    <property type="entry name" value="Ribonuclease H-like"/>
    <property type="match status" value="1"/>
</dbReference>
<dbReference type="GO" id="GO:0046872">
    <property type="term" value="F:metal ion binding"/>
    <property type="evidence" value="ECO:0007669"/>
    <property type="project" value="UniProtKB-KW"/>
</dbReference>
<feature type="region of interest" description="Disordered" evidence="9">
    <location>
        <begin position="409"/>
        <end position="431"/>
    </location>
</feature>
<keyword evidence="4" id="KW-0507">mRNA processing</keyword>
<keyword evidence="8" id="KW-0269">Exonuclease</keyword>
<dbReference type="SUPFAM" id="SSF50978">
    <property type="entry name" value="WD40 repeat-like"/>
    <property type="match status" value="1"/>
</dbReference>
<dbReference type="Gene3D" id="3.90.70.10">
    <property type="entry name" value="Cysteine proteinases"/>
    <property type="match status" value="1"/>
</dbReference>
<dbReference type="InterPro" id="IPR036322">
    <property type="entry name" value="WD40_repeat_dom_sf"/>
</dbReference>
<keyword evidence="7" id="KW-0378">Hydrolase</keyword>
<dbReference type="PROSITE" id="PS50235">
    <property type="entry name" value="USP_3"/>
    <property type="match status" value="1"/>
</dbReference>
<proteinExistence type="predicted"/>
<dbReference type="InterPro" id="IPR038765">
    <property type="entry name" value="Papain-like_cys_pep_sf"/>
</dbReference>
<evidence type="ECO:0000259" key="10">
    <source>
        <dbReference type="PROSITE" id="PS50235"/>
    </source>
</evidence>
<keyword evidence="2" id="KW-0963">Cytoplasm</keyword>
<evidence type="ECO:0000313" key="12">
    <source>
        <dbReference type="Proteomes" id="UP000193642"/>
    </source>
</evidence>
<dbReference type="EMBL" id="MCGO01000004">
    <property type="protein sequence ID" value="ORY51863.1"/>
    <property type="molecule type" value="Genomic_DNA"/>
</dbReference>
<dbReference type="PANTHER" id="PTHR15728:SF0">
    <property type="entry name" value="PAN2-PAN3 DEADENYLATION COMPLEX CATALYTIC SUBUNIT PAN2"/>
    <property type="match status" value="1"/>
</dbReference>
<evidence type="ECO:0000256" key="7">
    <source>
        <dbReference type="ARBA" id="ARBA00022801"/>
    </source>
</evidence>
<dbReference type="InterPro" id="IPR036397">
    <property type="entry name" value="RNaseH_sf"/>
</dbReference>
<evidence type="ECO:0000256" key="1">
    <source>
        <dbReference type="ARBA" id="ARBA00004496"/>
    </source>
</evidence>
<dbReference type="PANTHER" id="PTHR15728">
    <property type="entry name" value="DEADENYLATION COMPLEX CATALYTIC SUBUNIT PAN2"/>
    <property type="match status" value="1"/>
</dbReference>
<dbReference type="SMART" id="SM00479">
    <property type="entry name" value="EXOIII"/>
    <property type="match status" value="1"/>
</dbReference>
<dbReference type="Gene3D" id="2.130.10.10">
    <property type="entry name" value="YVTN repeat-like/Quinoprotein amine dehydrogenase"/>
    <property type="match status" value="1"/>
</dbReference>
<keyword evidence="5" id="KW-0540">Nuclease</keyword>
<dbReference type="AlphaFoldDB" id="A0A1Y2CXV9"/>
<dbReference type="Proteomes" id="UP000193642">
    <property type="component" value="Unassembled WGS sequence"/>
</dbReference>
<comment type="subcellular location">
    <subcellularLocation>
        <location evidence="1">Cytoplasm</location>
    </subcellularLocation>
</comment>
<evidence type="ECO:0000256" key="2">
    <source>
        <dbReference type="ARBA" id="ARBA00022490"/>
    </source>
</evidence>
<dbReference type="InterPro" id="IPR028889">
    <property type="entry name" value="USP"/>
</dbReference>
<evidence type="ECO:0000256" key="6">
    <source>
        <dbReference type="ARBA" id="ARBA00022723"/>
    </source>
</evidence>
<dbReference type="Gene3D" id="3.30.420.10">
    <property type="entry name" value="Ribonuclease H-like superfamily/Ribonuclease H"/>
    <property type="match status" value="1"/>
</dbReference>
<dbReference type="GO" id="GO:0000932">
    <property type="term" value="C:P-body"/>
    <property type="evidence" value="ECO:0007669"/>
    <property type="project" value="TreeGrafter"/>
</dbReference>
<dbReference type="InterPro" id="IPR028881">
    <property type="entry name" value="PAN2_UCH_dom"/>
</dbReference>
<dbReference type="InterPro" id="IPR015943">
    <property type="entry name" value="WD40/YVTN_repeat-like_dom_sf"/>
</dbReference>
<name>A0A1Y2CXV9_9FUNG</name>
<dbReference type="GO" id="GO:0004535">
    <property type="term" value="F:poly(A)-specific ribonuclease activity"/>
    <property type="evidence" value="ECO:0007669"/>
    <property type="project" value="TreeGrafter"/>
</dbReference>
<evidence type="ECO:0000256" key="3">
    <source>
        <dbReference type="ARBA" id="ARBA00022574"/>
    </source>
</evidence>
<gene>
    <name evidence="11" type="ORF">BCR33DRAFT_693896</name>
</gene>